<dbReference type="InterPro" id="IPR011010">
    <property type="entry name" value="DNA_brk_join_enz"/>
</dbReference>
<dbReference type="SUPFAM" id="SSF56349">
    <property type="entry name" value="DNA breaking-rejoining enzymes"/>
    <property type="match status" value="1"/>
</dbReference>
<organism evidence="3 4">
    <name type="scientific">Mobiluncus mulieris</name>
    <dbReference type="NCBI Taxonomy" id="2052"/>
    <lineage>
        <taxon>Bacteria</taxon>
        <taxon>Bacillati</taxon>
        <taxon>Actinomycetota</taxon>
        <taxon>Actinomycetes</taxon>
        <taxon>Actinomycetales</taxon>
        <taxon>Actinomycetaceae</taxon>
        <taxon>Mobiluncus</taxon>
    </lineage>
</organism>
<protein>
    <submittedName>
        <fullName evidence="3">Tyrosine-type recombinase/integrase</fullName>
    </submittedName>
</protein>
<comment type="caution">
    <text evidence="3">The sequence shown here is derived from an EMBL/GenBank/DDBJ whole genome shotgun (WGS) entry which is preliminary data.</text>
</comment>
<dbReference type="Proteomes" id="UP000578252">
    <property type="component" value="Unassembled WGS sequence"/>
</dbReference>
<feature type="domain" description="Tyr recombinase" evidence="2">
    <location>
        <begin position="1"/>
        <end position="52"/>
    </location>
</feature>
<proteinExistence type="predicted"/>
<gene>
    <name evidence="3" type="ORF">HHJ78_00560</name>
</gene>
<dbReference type="GO" id="GO:0015074">
    <property type="term" value="P:DNA integration"/>
    <property type="evidence" value="ECO:0007669"/>
    <property type="project" value="InterPro"/>
</dbReference>
<accession>A0A7Y0Y3J3</accession>
<dbReference type="Gene3D" id="1.10.443.10">
    <property type="entry name" value="Intergrase catalytic core"/>
    <property type="match status" value="1"/>
</dbReference>
<name>A0A7Y0Y3J3_9ACTO</name>
<dbReference type="GO" id="GO:0006310">
    <property type="term" value="P:DNA recombination"/>
    <property type="evidence" value="ECO:0007669"/>
    <property type="project" value="UniProtKB-KW"/>
</dbReference>
<dbReference type="GO" id="GO:0003677">
    <property type="term" value="F:DNA binding"/>
    <property type="evidence" value="ECO:0007669"/>
    <property type="project" value="InterPro"/>
</dbReference>
<reference evidence="3 4" key="1">
    <citation type="submission" date="2020-04" db="EMBL/GenBank/DDBJ databases">
        <title>Antimicrobial susceptibility and clonality of vaginal-derived multi-drug resistant Mobiluncus isolates in China.</title>
        <authorList>
            <person name="Zhang X."/>
        </authorList>
    </citation>
    <scope>NUCLEOTIDE SEQUENCE [LARGE SCALE GENOMIC DNA]</scope>
    <source>
        <strain evidence="3 4">13</strain>
    </source>
</reference>
<evidence type="ECO:0000313" key="3">
    <source>
        <dbReference type="EMBL" id="NMW64067.1"/>
    </source>
</evidence>
<keyword evidence="1" id="KW-0233">DNA recombination</keyword>
<dbReference type="PROSITE" id="PS51898">
    <property type="entry name" value="TYR_RECOMBINASE"/>
    <property type="match status" value="1"/>
</dbReference>
<evidence type="ECO:0000313" key="4">
    <source>
        <dbReference type="Proteomes" id="UP000578252"/>
    </source>
</evidence>
<dbReference type="InterPro" id="IPR002104">
    <property type="entry name" value="Integrase_catalytic"/>
</dbReference>
<evidence type="ECO:0000259" key="2">
    <source>
        <dbReference type="PROSITE" id="PS51898"/>
    </source>
</evidence>
<dbReference type="InterPro" id="IPR013762">
    <property type="entry name" value="Integrase-like_cat_sf"/>
</dbReference>
<sequence length="82" mass="8752">MHDLRHTAICIWLAAGIDLATVRAWAGHADLTTTSRYTHWLGTKADQTSLATLNQAIKNTTSPSPVTSISAVNGGTHGVREI</sequence>
<dbReference type="EMBL" id="JABCUR010000001">
    <property type="protein sequence ID" value="NMW64067.1"/>
    <property type="molecule type" value="Genomic_DNA"/>
</dbReference>
<dbReference type="AlphaFoldDB" id="A0A7Y0Y3J3"/>
<evidence type="ECO:0000256" key="1">
    <source>
        <dbReference type="ARBA" id="ARBA00023172"/>
    </source>
</evidence>
<dbReference type="Pfam" id="PF00589">
    <property type="entry name" value="Phage_integrase"/>
    <property type="match status" value="1"/>
</dbReference>